<evidence type="ECO:0000313" key="3">
    <source>
        <dbReference type="Proteomes" id="UP000789759"/>
    </source>
</evidence>
<protein>
    <submittedName>
        <fullName evidence="2">10481_t:CDS:1</fullName>
    </submittedName>
</protein>
<accession>A0A9N9IVQ6</accession>
<dbReference type="EMBL" id="CAJVQA010018147">
    <property type="protein sequence ID" value="CAG8752381.1"/>
    <property type="molecule type" value="Genomic_DNA"/>
</dbReference>
<name>A0A9N9IVQ6_9GLOM</name>
<feature type="chain" id="PRO_5040245488" evidence="1">
    <location>
        <begin position="21"/>
        <end position="107"/>
    </location>
</feature>
<comment type="caution">
    <text evidence="2">The sequence shown here is derived from an EMBL/GenBank/DDBJ whole genome shotgun (WGS) entry which is preliminary data.</text>
</comment>
<proteinExistence type="predicted"/>
<organism evidence="2 3">
    <name type="scientific">Cetraspora pellucida</name>
    <dbReference type="NCBI Taxonomy" id="1433469"/>
    <lineage>
        <taxon>Eukaryota</taxon>
        <taxon>Fungi</taxon>
        <taxon>Fungi incertae sedis</taxon>
        <taxon>Mucoromycota</taxon>
        <taxon>Glomeromycotina</taxon>
        <taxon>Glomeromycetes</taxon>
        <taxon>Diversisporales</taxon>
        <taxon>Gigasporaceae</taxon>
        <taxon>Cetraspora</taxon>
    </lineage>
</organism>
<dbReference type="OrthoDB" id="2481684at2759"/>
<keyword evidence="1" id="KW-0732">Signal</keyword>
<sequence length="107" mass="11997">MRFMITIFALLASIAILTQASPVPEKEVHLSIPHLIAEKVIPDYQDPHKIFKKEYAEAMFDLRTCIKACEKALGKGVSDKVQNRINDIIKGADNMEGVAIDFIISRL</sequence>
<dbReference type="AlphaFoldDB" id="A0A9N9IVQ6"/>
<evidence type="ECO:0000313" key="2">
    <source>
        <dbReference type="EMBL" id="CAG8752381.1"/>
    </source>
</evidence>
<dbReference type="Proteomes" id="UP000789759">
    <property type="component" value="Unassembled WGS sequence"/>
</dbReference>
<evidence type="ECO:0000256" key="1">
    <source>
        <dbReference type="SAM" id="SignalP"/>
    </source>
</evidence>
<gene>
    <name evidence="2" type="ORF">CPELLU_LOCUS14785</name>
</gene>
<feature type="signal peptide" evidence="1">
    <location>
        <begin position="1"/>
        <end position="20"/>
    </location>
</feature>
<keyword evidence="3" id="KW-1185">Reference proteome</keyword>
<reference evidence="2" key="1">
    <citation type="submission" date="2021-06" db="EMBL/GenBank/DDBJ databases">
        <authorList>
            <person name="Kallberg Y."/>
            <person name="Tangrot J."/>
            <person name="Rosling A."/>
        </authorList>
    </citation>
    <scope>NUCLEOTIDE SEQUENCE</scope>
    <source>
        <strain evidence="2">FL966</strain>
    </source>
</reference>